<sequence>MTAEKITETIISNETIATKIEMHKELLSFWDPEDKTHYNQYTPDKQRCPCSVRWENLTSCDANTIFGVHGFRFE</sequence>
<organism evidence="1">
    <name type="scientific">viral metagenome</name>
    <dbReference type="NCBI Taxonomy" id="1070528"/>
    <lineage>
        <taxon>unclassified sequences</taxon>
        <taxon>metagenomes</taxon>
        <taxon>organismal metagenomes</taxon>
    </lineage>
</organism>
<accession>A0A6C0JX89</accession>
<dbReference type="AlphaFoldDB" id="A0A6C0JX89"/>
<dbReference type="EMBL" id="MN740697">
    <property type="protein sequence ID" value="QHU08488.1"/>
    <property type="molecule type" value="Genomic_DNA"/>
</dbReference>
<reference evidence="1" key="1">
    <citation type="journal article" date="2020" name="Nature">
        <title>Giant virus diversity and host interactions through global metagenomics.</title>
        <authorList>
            <person name="Schulz F."/>
            <person name="Roux S."/>
            <person name="Paez-Espino D."/>
            <person name="Jungbluth S."/>
            <person name="Walsh D.A."/>
            <person name="Denef V.J."/>
            <person name="McMahon K.D."/>
            <person name="Konstantinidis K.T."/>
            <person name="Eloe-Fadrosh E.A."/>
            <person name="Kyrpides N.C."/>
            <person name="Woyke T."/>
        </authorList>
    </citation>
    <scope>NUCLEOTIDE SEQUENCE</scope>
    <source>
        <strain evidence="1">GVMAG-S-1062768-28</strain>
    </source>
</reference>
<name>A0A6C0JX89_9ZZZZ</name>
<proteinExistence type="predicted"/>
<evidence type="ECO:0000313" key="1">
    <source>
        <dbReference type="EMBL" id="QHU08488.1"/>
    </source>
</evidence>
<protein>
    <submittedName>
        <fullName evidence="1">Uncharacterized protein</fullName>
    </submittedName>
</protein>